<dbReference type="Gene3D" id="2.40.128.20">
    <property type="match status" value="1"/>
</dbReference>
<evidence type="ECO:0000256" key="1">
    <source>
        <dbReference type="SAM" id="SignalP"/>
    </source>
</evidence>
<dbReference type="OrthoDB" id="43330at2759"/>
<dbReference type="InParanoid" id="A0A1Z5KPB2"/>
<organism evidence="2 3">
    <name type="scientific">Fistulifera solaris</name>
    <name type="common">Oleaginous diatom</name>
    <dbReference type="NCBI Taxonomy" id="1519565"/>
    <lineage>
        <taxon>Eukaryota</taxon>
        <taxon>Sar</taxon>
        <taxon>Stramenopiles</taxon>
        <taxon>Ochrophyta</taxon>
        <taxon>Bacillariophyta</taxon>
        <taxon>Bacillariophyceae</taxon>
        <taxon>Bacillariophycidae</taxon>
        <taxon>Naviculales</taxon>
        <taxon>Naviculaceae</taxon>
        <taxon>Fistulifera</taxon>
    </lineage>
</organism>
<name>A0A1Z5KPB2_FISSO</name>
<protein>
    <recommendedName>
        <fullName evidence="4">Apolipoprotein D and lipocalin family protein</fullName>
    </recommendedName>
</protein>
<evidence type="ECO:0008006" key="4">
    <source>
        <dbReference type="Google" id="ProtNLM"/>
    </source>
</evidence>
<dbReference type="GO" id="GO:0006629">
    <property type="term" value="P:lipid metabolic process"/>
    <property type="evidence" value="ECO:0007669"/>
    <property type="project" value="TreeGrafter"/>
</dbReference>
<comment type="caution">
    <text evidence="2">The sequence shown here is derived from an EMBL/GenBank/DDBJ whole genome shotgun (WGS) entry which is preliminary data.</text>
</comment>
<dbReference type="GO" id="GO:0005737">
    <property type="term" value="C:cytoplasm"/>
    <property type="evidence" value="ECO:0007669"/>
    <property type="project" value="TreeGrafter"/>
</dbReference>
<evidence type="ECO:0000313" key="3">
    <source>
        <dbReference type="Proteomes" id="UP000198406"/>
    </source>
</evidence>
<dbReference type="Proteomes" id="UP000198406">
    <property type="component" value="Unassembled WGS sequence"/>
</dbReference>
<keyword evidence="3" id="KW-1185">Reference proteome</keyword>
<dbReference type="EMBL" id="BDSP01000266">
    <property type="protein sequence ID" value="GAX28164.1"/>
    <property type="molecule type" value="Genomic_DNA"/>
</dbReference>
<dbReference type="InterPro" id="IPR012674">
    <property type="entry name" value="Calycin"/>
</dbReference>
<reference evidence="2 3" key="1">
    <citation type="journal article" date="2015" name="Plant Cell">
        <title>Oil accumulation by the oleaginous diatom Fistulifera solaris as revealed by the genome and transcriptome.</title>
        <authorList>
            <person name="Tanaka T."/>
            <person name="Maeda Y."/>
            <person name="Veluchamy A."/>
            <person name="Tanaka M."/>
            <person name="Abida H."/>
            <person name="Marechal E."/>
            <person name="Bowler C."/>
            <person name="Muto M."/>
            <person name="Sunaga Y."/>
            <person name="Tanaka M."/>
            <person name="Yoshino T."/>
            <person name="Taniguchi T."/>
            <person name="Fukuda Y."/>
            <person name="Nemoto M."/>
            <person name="Matsumoto M."/>
            <person name="Wong P.S."/>
            <person name="Aburatani S."/>
            <person name="Fujibuchi W."/>
        </authorList>
    </citation>
    <scope>NUCLEOTIDE SEQUENCE [LARGE SCALE GENOMIC DNA]</scope>
    <source>
        <strain evidence="2 3">JPCC DA0580</strain>
    </source>
</reference>
<proteinExistence type="predicted"/>
<keyword evidence="1" id="KW-0732">Signal</keyword>
<feature type="chain" id="PRO_5012916062" description="Apolipoprotein D and lipocalin family protein" evidence="1">
    <location>
        <begin position="26"/>
        <end position="237"/>
    </location>
</feature>
<dbReference type="GO" id="GO:0000302">
    <property type="term" value="P:response to reactive oxygen species"/>
    <property type="evidence" value="ECO:0007669"/>
    <property type="project" value="TreeGrafter"/>
</dbReference>
<sequence>MMMNGLMRPYFLLFSAALCCAPANARLFGNSCTKIETPDDFDVDKYIEKSWYIQRQQTNTYQPEDDLYCIVATYSKEGDRQWGRRAITVRNYANSGAVNGPSPNGDFKLCATPRFRFRKPAELRVAPCYVPASLGGDYWVVAFDPDYEWAIVTAGQPDQEGACSEDSSLCTLREDCKIGFLPCVGNGQGLWFFTRAQSPDPSTIDAMEAKALELGICTANMKDVVHEGCNYDGATLK</sequence>
<dbReference type="PANTHER" id="PTHR10612:SF34">
    <property type="entry name" value="APOLIPOPROTEIN D"/>
    <property type="match status" value="1"/>
</dbReference>
<dbReference type="PANTHER" id="PTHR10612">
    <property type="entry name" value="APOLIPOPROTEIN D"/>
    <property type="match status" value="1"/>
</dbReference>
<feature type="signal peptide" evidence="1">
    <location>
        <begin position="1"/>
        <end position="25"/>
    </location>
</feature>
<evidence type="ECO:0000313" key="2">
    <source>
        <dbReference type="EMBL" id="GAX28164.1"/>
    </source>
</evidence>
<accession>A0A1Z5KPB2</accession>
<dbReference type="SUPFAM" id="SSF50814">
    <property type="entry name" value="Lipocalins"/>
    <property type="match status" value="1"/>
</dbReference>
<gene>
    <name evidence="2" type="ORF">FisN_6Lh008</name>
</gene>
<dbReference type="AlphaFoldDB" id="A0A1Z5KPB2"/>